<feature type="region of interest" description="Disordered" evidence="13">
    <location>
        <begin position="112"/>
        <end position="146"/>
    </location>
</feature>
<keyword evidence="6" id="KW-0106">Calcium</keyword>
<dbReference type="Gene3D" id="1.10.400.10">
    <property type="entry name" value="GI Alpha 1, domain 2-like"/>
    <property type="match status" value="1"/>
</dbReference>
<evidence type="ECO:0000256" key="5">
    <source>
        <dbReference type="ARBA" id="ARBA00022833"/>
    </source>
</evidence>
<evidence type="ECO:0000256" key="10">
    <source>
        <dbReference type="ARBA" id="ARBA00060880"/>
    </source>
</evidence>
<evidence type="ECO:0008006" key="16">
    <source>
        <dbReference type="Google" id="ProtNLM"/>
    </source>
</evidence>
<gene>
    <name evidence="14" type="ORF">RJT34_31956</name>
</gene>
<keyword evidence="2 12" id="KW-0479">Metal-binding</keyword>
<feature type="binding site" evidence="12">
    <location>
        <position position="590"/>
    </location>
    <ligand>
        <name>Mg(2+)</name>
        <dbReference type="ChEBI" id="CHEBI:18420"/>
    </ligand>
</feature>
<dbReference type="InterPro" id="IPR027417">
    <property type="entry name" value="P-loop_NTPase"/>
</dbReference>
<dbReference type="PROSITE" id="PS51882">
    <property type="entry name" value="G_ALPHA"/>
    <property type="match status" value="1"/>
</dbReference>
<evidence type="ECO:0000256" key="3">
    <source>
        <dbReference type="ARBA" id="ARBA00022741"/>
    </source>
</evidence>
<comment type="subcellular location">
    <subcellularLocation>
        <location evidence="1">Nucleus</location>
    </subcellularLocation>
</comment>
<dbReference type="SUPFAM" id="SSF52540">
    <property type="entry name" value="P-loop containing nucleoside triphosphate hydrolases"/>
    <property type="match status" value="1"/>
</dbReference>
<dbReference type="GO" id="GO:0031683">
    <property type="term" value="F:G-protein beta/gamma-subunit complex binding"/>
    <property type="evidence" value="ECO:0007669"/>
    <property type="project" value="InterPro"/>
</dbReference>
<evidence type="ECO:0000256" key="4">
    <source>
        <dbReference type="ARBA" id="ARBA00022771"/>
    </source>
</evidence>
<keyword evidence="5" id="KW-0862">Zinc</keyword>
<keyword evidence="15" id="KW-1185">Reference proteome</keyword>
<dbReference type="GO" id="GO:0003924">
    <property type="term" value="F:GTPase activity"/>
    <property type="evidence" value="ECO:0007669"/>
    <property type="project" value="InterPro"/>
</dbReference>
<protein>
    <recommendedName>
        <fullName evidence="16">Extra-large guanine nucleotide-binding protein 1-like</fullName>
    </recommendedName>
</protein>
<dbReference type="InterPro" id="IPR053057">
    <property type="entry name" value="XLG_GTP-binding"/>
</dbReference>
<evidence type="ECO:0000256" key="2">
    <source>
        <dbReference type="ARBA" id="ARBA00022723"/>
    </source>
</evidence>
<dbReference type="PANTHER" id="PTHR36486">
    <property type="entry name" value="OS01G0977800 PROTEIN"/>
    <property type="match status" value="1"/>
</dbReference>
<keyword evidence="8" id="KW-0807">Transducer</keyword>
<dbReference type="InterPro" id="IPR011025">
    <property type="entry name" value="GproteinA_insert"/>
</dbReference>
<sequence length="827" mass="93783">MASLLKKLRVNSVQDDDDDDYSFEYSFAEEYKGPPLSYSIPEASPFKPDQILLAPIAPSPHNFPVPVIQPFRKTNAESVSTSGSVSDEVLLCTEEGPNDDPLAPTHVKRPSVVTFRDPNSNDEDSVEIESLGGESRSTGSNPVMPHAVRNGKKGSCYRCLKGNRLTEREVCIVCSAKYCSHCVLRAMGSMPEGRKCVTCIGYRIDERKREKLGKSSRMLKHLLSEWEVKQIMKAEKFCEANQIPAEDVRVNGEPLDRDQLMSLLNCSDPPKGLKPGFYWYDKASGFWGKEGQRPCQIISPDLEIGGPLQKNASDGKTNVTINGREITKEELWILKWAGEPCEGTTDFWVSPDGSYMEVGQKNVKGHIWKKSRVKLASLILSLPVPSKTVNPVGEGENRAGQYNFQQKMLHKFLLVGCAKSGTCTMFKQAKLLYNVPFSENERQNIKLVIQSNLYRYLGILLEAREIFEDSLSQNKNEQHGDESTSLGITREIIDTTIYSIGPRLKAFSEWLLKYMVSGNLEAIFPAATREYAPLVEELWRDEAIQATYNRRKEIKMLPRTASYFLERAIEISRIDYEPLDMDILYAEGMTISNGLTCMDFSFPVSSGEDSLDPEYRHDPSLRYQLIRIHPKSLGENCKWLNMFEDTDVVLFSVALTDYDQYIVDSNGVATNKILAAKNLFENIITNGVFNKKKFLLILTKFDLLEEKIEQVPLTRCEWFSDFNPVISHNHKKGGVSKHSNHPPLAQRAFQYIAIKFKRLFHSLTERTLFVSLVTGLEPNSVDEALRYAREVLVWEKWDPSMRNEKSEITSTTIEASSDEKYNNYLPS</sequence>
<evidence type="ECO:0000256" key="1">
    <source>
        <dbReference type="ARBA" id="ARBA00004123"/>
    </source>
</evidence>
<dbReference type="Gene3D" id="3.40.50.300">
    <property type="entry name" value="P-loop containing nucleotide triphosphate hydrolases"/>
    <property type="match status" value="1"/>
</dbReference>
<evidence type="ECO:0000256" key="6">
    <source>
        <dbReference type="ARBA" id="ARBA00022837"/>
    </source>
</evidence>
<dbReference type="AlphaFoldDB" id="A0AAN9EWH8"/>
<dbReference type="PRINTS" id="PR00318">
    <property type="entry name" value="GPROTEINA"/>
</dbReference>
<keyword evidence="3 11" id="KW-0547">Nucleotide-binding</keyword>
<evidence type="ECO:0000256" key="12">
    <source>
        <dbReference type="PIRSR" id="PIRSR601019-2"/>
    </source>
</evidence>
<keyword evidence="4" id="KW-0863">Zinc-finger</keyword>
<dbReference type="Proteomes" id="UP001359559">
    <property type="component" value="Unassembled WGS sequence"/>
</dbReference>
<dbReference type="GO" id="GO:0005634">
    <property type="term" value="C:nucleus"/>
    <property type="evidence" value="ECO:0007669"/>
    <property type="project" value="UniProtKB-SubCell"/>
</dbReference>
<evidence type="ECO:0000256" key="9">
    <source>
        <dbReference type="ARBA" id="ARBA00023242"/>
    </source>
</evidence>
<keyword evidence="12" id="KW-0460">Magnesium</keyword>
<dbReference type="Pfam" id="PF00503">
    <property type="entry name" value="G-alpha"/>
    <property type="match status" value="1"/>
</dbReference>
<evidence type="ECO:0000313" key="15">
    <source>
        <dbReference type="Proteomes" id="UP001359559"/>
    </source>
</evidence>
<dbReference type="GO" id="GO:0005525">
    <property type="term" value="F:GTP binding"/>
    <property type="evidence" value="ECO:0007669"/>
    <property type="project" value="UniProtKB-KW"/>
</dbReference>
<dbReference type="SMART" id="SM00275">
    <property type="entry name" value="G_alpha"/>
    <property type="match status" value="1"/>
</dbReference>
<keyword evidence="7 11" id="KW-0342">GTP-binding</keyword>
<dbReference type="GO" id="GO:0007186">
    <property type="term" value="P:G protein-coupled receptor signaling pathway"/>
    <property type="evidence" value="ECO:0007669"/>
    <property type="project" value="InterPro"/>
</dbReference>
<proteinExistence type="inferred from homology"/>
<evidence type="ECO:0000313" key="14">
    <source>
        <dbReference type="EMBL" id="KAK7264349.1"/>
    </source>
</evidence>
<comment type="similarity">
    <text evidence="10">Belongs to the G-alpha family. XLG subfamily.</text>
</comment>
<dbReference type="FunFam" id="1.10.400.10:FF:000005">
    <property type="entry name" value="Extra-large guanine nucleotide-binding protein 3"/>
    <property type="match status" value="1"/>
</dbReference>
<dbReference type="CDD" id="cd00066">
    <property type="entry name" value="G-alpha"/>
    <property type="match status" value="1"/>
</dbReference>
<evidence type="ECO:0000256" key="11">
    <source>
        <dbReference type="PIRSR" id="PIRSR601019-1"/>
    </source>
</evidence>
<dbReference type="PANTHER" id="PTHR36486:SF4">
    <property type="entry name" value="PH DOMAIN-CONTAINING PROTEIN"/>
    <property type="match status" value="1"/>
</dbReference>
<dbReference type="InterPro" id="IPR001019">
    <property type="entry name" value="Gprotein_alpha_su"/>
</dbReference>
<accession>A0AAN9EWH8</accession>
<comment type="caution">
    <text evidence="14">The sequence shown here is derived from an EMBL/GenBank/DDBJ whole genome shotgun (WGS) entry which is preliminary data.</text>
</comment>
<dbReference type="GO" id="GO:0008270">
    <property type="term" value="F:zinc ion binding"/>
    <property type="evidence" value="ECO:0007669"/>
    <property type="project" value="UniProtKB-KW"/>
</dbReference>
<feature type="binding site" evidence="11">
    <location>
        <begin position="584"/>
        <end position="590"/>
    </location>
    <ligand>
        <name>GTP</name>
        <dbReference type="ChEBI" id="CHEBI:37565"/>
    </ligand>
</feature>
<evidence type="ECO:0000256" key="13">
    <source>
        <dbReference type="SAM" id="MobiDB-lite"/>
    </source>
</evidence>
<dbReference type="FunFam" id="3.40.50.300:FF:000692">
    <property type="entry name" value="Guanine nucleotide-binding protein subunit alpha"/>
    <property type="match status" value="1"/>
</dbReference>
<evidence type="ECO:0000256" key="8">
    <source>
        <dbReference type="ARBA" id="ARBA00023224"/>
    </source>
</evidence>
<name>A0AAN9EWH8_CLITE</name>
<reference evidence="14 15" key="1">
    <citation type="submission" date="2024-01" db="EMBL/GenBank/DDBJ databases">
        <title>The genomes of 5 underutilized Papilionoideae crops provide insights into root nodulation and disease resistance.</title>
        <authorList>
            <person name="Yuan L."/>
        </authorList>
    </citation>
    <scope>NUCLEOTIDE SEQUENCE [LARGE SCALE GENOMIC DNA]</scope>
    <source>
        <strain evidence="14">LY-2023</strain>
        <tissue evidence="14">Leaf</tissue>
    </source>
</reference>
<keyword evidence="9" id="KW-0539">Nucleus</keyword>
<evidence type="ECO:0000256" key="7">
    <source>
        <dbReference type="ARBA" id="ARBA00023134"/>
    </source>
</evidence>
<dbReference type="SUPFAM" id="SSF47895">
    <property type="entry name" value="Transducin (alpha subunit), insertion domain"/>
    <property type="match status" value="1"/>
</dbReference>
<organism evidence="14 15">
    <name type="scientific">Clitoria ternatea</name>
    <name type="common">Butterfly pea</name>
    <dbReference type="NCBI Taxonomy" id="43366"/>
    <lineage>
        <taxon>Eukaryota</taxon>
        <taxon>Viridiplantae</taxon>
        <taxon>Streptophyta</taxon>
        <taxon>Embryophyta</taxon>
        <taxon>Tracheophyta</taxon>
        <taxon>Spermatophyta</taxon>
        <taxon>Magnoliopsida</taxon>
        <taxon>eudicotyledons</taxon>
        <taxon>Gunneridae</taxon>
        <taxon>Pentapetalae</taxon>
        <taxon>rosids</taxon>
        <taxon>fabids</taxon>
        <taxon>Fabales</taxon>
        <taxon>Fabaceae</taxon>
        <taxon>Papilionoideae</taxon>
        <taxon>50 kb inversion clade</taxon>
        <taxon>NPAAA clade</taxon>
        <taxon>indigoferoid/millettioid clade</taxon>
        <taxon>Phaseoleae</taxon>
        <taxon>Clitoria</taxon>
    </lineage>
</organism>
<dbReference type="EMBL" id="JAYKXN010000008">
    <property type="protein sequence ID" value="KAK7264349.1"/>
    <property type="molecule type" value="Genomic_DNA"/>
</dbReference>